<reference evidence="1 2" key="1">
    <citation type="submission" date="2015-03" db="EMBL/GenBank/DDBJ databases">
        <title>Genome sequence of Pseudoalteromonas aurantia.</title>
        <authorList>
            <person name="Xie B.-B."/>
            <person name="Rong J.-C."/>
            <person name="Qin Q.-L."/>
            <person name="Zhang Y.-Z."/>
        </authorList>
    </citation>
    <scope>NUCLEOTIDE SEQUENCE [LARGE SCALE GENOMIC DNA]</scope>
    <source>
        <strain evidence="1 2">208</strain>
    </source>
</reference>
<dbReference type="RefSeq" id="WP_225738556.1">
    <property type="nucleotide sequence ID" value="NZ_AQGV01000015.1"/>
</dbReference>
<comment type="caution">
    <text evidence="1">The sequence shown here is derived from an EMBL/GenBank/DDBJ whole genome shotgun (WGS) entry which is preliminary data.</text>
</comment>
<evidence type="ECO:0000313" key="1">
    <source>
        <dbReference type="EMBL" id="MBE0370994.1"/>
    </source>
</evidence>
<sequence length="150" mass="17421">MKNDDSFCNSKKAFIDFLKVDSLISITGQKLTFKRTQKSKPLITVKFRVETDNIPSNKERYFLIVLENTKEDLVGEFSEVGNKIKEICKRINPESTVINVLWDDIGRHYAYLAYPLINDVENVMRKLISKFMLINVGMDWSKKTMHPDLA</sequence>
<name>A0ABR9EJ14_9GAMM</name>
<keyword evidence="2" id="KW-1185">Reference proteome</keyword>
<evidence type="ECO:0000313" key="2">
    <source>
        <dbReference type="Proteomes" id="UP000615755"/>
    </source>
</evidence>
<protein>
    <submittedName>
        <fullName evidence="1">Uncharacterized protein</fullName>
    </submittedName>
</protein>
<organism evidence="1 2">
    <name type="scientific">Pseudoalteromonas aurantia 208</name>
    <dbReference type="NCBI Taxonomy" id="1314867"/>
    <lineage>
        <taxon>Bacteria</taxon>
        <taxon>Pseudomonadati</taxon>
        <taxon>Pseudomonadota</taxon>
        <taxon>Gammaproteobacteria</taxon>
        <taxon>Alteromonadales</taxon>
        <taxon>Pseudoalteromonadaceae</taxon>
        <taxon>Pseudoalteromonas</taxon>
    </lineage>
</organism>
<gene>
    <name evidence="1" type="ORF">PAUR_b1144</name>
</gene>
<dbReference type="EMBL" id="AQGV01000015">
    <property type="protein sequence ID" value="MBE0370994.1"/>
    <property type="molecule type" value="Genomic_DNA"/>
</dbReference>
<dbReference type="Proteomes" id="UP000615755">
    <property type="component" value="Unassembled WGS sequence"/>
</dbReference>
<accession>A0ABR9EJ14</accession>
<proteinExistence type="predicted"/>